<keyword evidence="9" id="KW-1185">Reference proteome</keyword>
<dbReference type="GO" id="GO:0005829">
    <property type="term" value="C:cytosol"/>
    <property type="evidence" value="ECO:0007669"/>
    <property type="project" value="TreeGrafter"/>
</dbReference>
<dbReference type="FunFam" id="3.30.30.30:FF:000002">
    <property type="entry name" value="Heat shock 70 kDa protein 4"/>
    <property type="match status" value="1"/>
</dbReference>
<dbReference type="Ensembl" id="ENSCCRT00010022241.1">
    <property type="protein sequence ID" value="ENSCCRP00010020311.1"/>
    <property type="gene ID" value="ENSCCRG00010006994.1"/>
</dbReference>
<dbReference type="Proteomes" id="UP000694427">
    <property type="component" value="Unplaced"/>
</dbReference>
<dbReference type="InterPro" id="IPR013126">
    <property type="entry name" value="Hsp_70_fam"/>
</dbReference>
<proteinExistence type="inferred from homology"/>
<feature type="region of interest" description="Disordered" evidence="7">
    <location>
        <begin position="757"/>
        <end position="811"/>
    </location>
</feature>
<keyword evidence="3" id="KW-0963">Cytoplasm</keyword>
<feature type="compositionally biased region" description="Basic and acidic residues" evidence="7">
    <location>
        <begin position="517"/>
        <end position="536"/>
    </location>
</feature>
<keyword evidence="5" id="KW-0547">Nucleotide-binding</keyword>
<evidence type="ECO:0000313" key="9">
    <source>
        <dbReference type="Proteomes" id="UP000694427"/>
    </source>
</evidence>
<evidence type="ECO:0000256" key="6">
    <source>
        <dbReference type="ARBA" id="ARBA00022840"/>
    </source>
</evidence>
<dbReference type="PROSITE" id="PS01036">
    <property type="entry name" value="HSP70_3"/>
    <property type="match status" value="1"/>
</dbReference>
<dbReference type="GO" id="GO:0005634">
    <property type="term" value="C:nucleus"/>
    <property type="evidence" value="ECO:0007669"/>
    <property type="project" value="UniProtKB-ARBA"/>
</dbReference>
<dbReference type="PANTHER" id="PTHR45639">
    <property type="entry name" value="HSC70CB, ISOFORM G-RELATED"/>
    <property type="match status" value="1"/>
</dbReference>
<dbReference type="Gene3D" id="2.60.34.10">
    <property type="entry name" value="Substrate Binding Domain Of DNAk, Chain A, domain 1"/>
    <property type="match status" value="1"/>
</dbReference>
<feature type="region of interest" description="Disordered" evidence="7">
    <location>
        <begin position="507"/>
        <end position="545"/>
    </location>
</feature>
<comment type="similarity">
    <text evidence="2">Belongs to the heat shock protein 70 family.</text>
</comment>
<evidence type="ECO:0000256" key="7">
    <source>
        <dbReference type="SAM" id="MobiDB-lite"/>
    </source>
</evidence>
<feature type="compositionally biased region" description="Basic and acidic residues" evidence="7">
    <location>
        <begin position="761"/>
        <end position="770"/>
    </location>
</feature>
<dbReference type="FunFam" id="3.30.420.40:FF:000171">
    <property type="entry name" value="Heat shock 70 kDa protein 4"/>
    <property type="match status" value="2"/>
</dbReference>
<dbReference type="SUPFAM" id="SSF53067">
    <property type="entry name" value="Actin-like ATPase domain"/>
    <property type="match status" value="2"/>
</dbReference>
<evidence type="ECO:0000256" key="4">
    <source>
        <dbReference type="ARBA" id="ARBA00022553"/>
    </source>
</evidence>
<dbReference type="GO" id="GO:0006986">
    <property type="term" value="P:response to unfolded protein"/>
    <property type="evidence" value="ECO:0007669"/>
    <property type="project" value="UniProtKB-ARBA"/>
</dbReference>
<dbReference type="Gene3D" id="3.30.420.40">
    <property type="match status" value="3"/>
</dbReference>
<reference evidence="8" key="2">
    <citation type="submission" date="2025-09" db="UniProtKB">
        <authorList>
            <consortium name="Ensembl"/>
        </authorList>
    </citation>
    <scope>IDENTIFICATION</scope>
</reference>
<dbReference type="PRINTS" id="PR00301">
    <property type="entry name" value="HEATSHOCK70"/>
</dbReference>
<dbReference type="InterPro" id="IPR018181">
    <property type="entry name" value="Heat_shock_70_CS"/>
</dbReference>
<dbReference type="GO" id="GO:0005524">
    <property type="term" value="F:ATP binding"/>
    <property type="evidence" value="ECO:0007669"/>
    <property type="project" value="UniProtKB-KW"/>
</dbReference>
<name>A0A8C1IPM7_CYPCA</name>
<feature type="compositionally biased region" description="Polar residues" evidence="7">
    <location>
        <begin position="776"/>
        <end position="790"/>
    </location>
</feature>
<dbReference type="InterPro" id="IPR029048">
    <property type="entry name" value="HSP70_C_sf"/>
</dbReference>
<dbReference type="GO" id="GO:0045345">
    <property type="term" value="P:positive regulation of MHC class I biosynthetic process"/>
    <property type="evidence" value="ECO:0007669"/>
    <property type="project" value="UniProtKB-ARBA"/>
</dbReference>
<dbReference type="FunFam" id="1.20.1270.10:FF:000002">
    <property type="entry name" value="Heat shock 70 kDa protein 4"/>
    <property type="match status" value="1"/>
</dbReference>
<dbReference type="GO" id="GO:0051135">
    <property type="term" value="P:positive regulation of NK T cell activation"/>
    <property type="evidence" value="ECO:0007669"/>
    <property type="project" value="UniProtKB-ARBA"/>
</dbReference>
<dbReference type="SUPFAM" id="SSF100934">
    <property type="entry name" value="Heat shock protein 70kD (HSP70), C-terminal subdomain"/>
    <property type="match status" value="2"/>
</dbReference>
<dbReference type="InterPro" id="IPR029047">
    <property type="entry name" value="HSP70_peptide-bd_sf"/>
</dbReference>
<dbReference type="Gene3D" id="3.90.640.10">
    <property type="entry name" value="Actin, Chain A, domain 4"/>
    <property type="match status" value="1"/>
</dbReference>
<evidence type="ECO:0000256" key="5">
    <source>
        <dbReference type="ARBA" id="ARBA00022741"/>
    </source>
</evidence>
<evidence type="ECO:0000256" key="3">
    <source>
        <dbReference type="ARBA" id="ARBA00022490"/>
    </source>
</evidence>
<dbReference type="Gene3D" id="1.20.1270.10">
    <property type="match status" value="2"/>
</dbReference>
<dbReference type="GO" id="GO:0140662">
    <property type="term" value="F:ATP-dependent protein folding chaperone"/>
    <property type="evidence" value="ECO:0007669"/>
    <property type="project" value="InterPro"/>
</dbReference>
<evidence type="ECO:0000313" key="8">
    <source>
        <dbReference type="Ensembl" id="ENSCCRP00010020311.1"/>
    </source>
</evidence>
<keyword evidence="4" id="KW-0597">Phosphoprotein</keyword>
<protein>
    <submittedName>
        <fullName evidence="8">Heat shock protein 4a</fullName>
    </submittedName>
</protein>
<evidence type="ECO:0000256" key="2">
    <source>
        <dbReference type="ARBA" id="ARBA00007381"/>
    </source>
</evidence>
<dbReference type="FunFam" id="1.20.1270.10:FF:000012">
    <property type="entry name" value="Heat shock protein 105 kDa isoform 1"/>
    <property type="match status" value="1"/>
</dbReference>
<dbReference type="GO" id="GO:0005576">
    <property type="term" value="C:extracellular region"/>
    <property type="evidence" value="ECO:0007669"/>
    <property type="project" value="UniProtKB-ARBA"/>
</dbReference>
<keyword evidence="6" id="KW-0067">ATP-binding</keyword>
<feature type="compositionally biased region" description="Basic and acidic residues" evidence="7">
    <location>
        <begin position="801"/>
        <end position="811"/>
    </location>
</feature>
<dbReference type="SUPFAM" id="SSF100920">
    <property type="entry name" value="Heat shock protein 70kD (HSP70), peptide-binding domain"/>
    <property type="match status" value="1"/>
</dbReference>
<dbReference type="Pfam" id="PF00012">
    <property type="entry name" value="HSP70"/>
    <property type="match status" value="2"/>
</dbReference>
<reference evidence="8" key="1">
    <citation type="submission" date="2025-08" db="UniProtKB">
        <authorList>
            <consortium name="Ensembl"/>
        </authorList>
    </citation>
    <scope>IDENTIFICATION</scope>
</reference>
<dbReference type="AlphaFoldDB" id="A0A8C1IPM7"/>
<evidence type="ECO:0000256" key="1">
    <source>
        <dbReference type="ARBA" id="ARBA00004496"/>
    </source>
</evidence>
<sequence>MIDRPVYRDWVRVTATEQNFYYKLSSLYFSFTKCEGVYFKGVVAIIGHTGSQHALFSSQQPNKIKYCRFPVKMSVVGFDVGFQSCYVAVARAGGIETVANEYSDRCTPSFVSFGPRNRSIGAAAKSQVVTNCQNTVQGFKRFHGRAFSDPYVQAAKSSLVFDLAQMPTGTTGIKVMYMEEEKVFSIEQVTAMLLSKLKETAEAALKKPVADCVISVPCKRGQTPVLGSAFDHELGGKDFDEVLVKHFCEEFAQKYKLDVRSKPRALVRLYQECEKLKKLMSANSSDLPLNIECFMNDIDVSGKLNRGKFEELCADLLDKVEAPLRSIMEQTRLKKEDIYAVEIIGGASRIPAIKERISKFFGKELSTTLNADEAVARGCALQCAILSPAFKVREFSITEVVPYPISLKWTSAADEGISDCEVFPKNHAAPFSKVLTFYRREPFSLEAYYNNMKELPYPDPTIGQFTIQKVVPQPSGESSKVKVKVRVNVHGVFSVSSASLVEVVKSAEGEEPMEMDNPAKEDEVKSSLRTEEKKNEQPPQAKKAKVKTKIVDLPIENSLNWQLDGEALNLFTENEGKMIMQDKLEKERNDAKNYVEEYVYEMRDKLHGVLESFVSEDRDSFSLKLEDTENWLYEEGEDQQKQVYIDKLVELKKLGEPIQNRYTEAEERPKAFDELGRQIQQYRKVFEAYKAKDELYDHLDELEMMKVEKQVNETMTWMNNKMNLQSKQSLSQDPVVKAQEIQAKTKELYSACNHIVTKPKPKVEPPKEEMAAEQNGPVNGQEGSEAQTANPEKGQAAPETTEAKLPEMDID</sequence>
<accession>A0A8C1IPM7</accession>
<dbReference type="FunFam" id="3.30.420.40:FF:000767">
    <property type="entry name" value="Heat shock protein 70 (HSP70)-4, putative"/>
    <property type="match status" value="1"/>
</dbReference>
<gene>
    <name evidence="8" type="primary">hspa4a</name>
</gene>
<dbReference type="FunFam" id="3.90.640.10:FF:000004">
    <property type="entry name" value="Heat shock 70 kDa protein 4"/>
    <property type="match status" value="1"/>
</dbReference>
<comment type="subcellular location">
    <subcellularLocation>
        <location evidence="1">Cytoplasm</location>
    </subcellularLocation>
</comment>
<organism evidence="8 9">
    <name type="scientific">Cyprinus carpio</name>
    <name type="common">Common carp</name>
    <dbReference type="NCBI Taxonomy" id="7962"/>
    <lineage>
        <taxon>Eukaryota</taxon>
        <taxon>Metazoa</taxon>
        <taxon>Chordata</taxon>
        <taxon>Craniata</taxon>
        <taxon>Vertebrata</taxon>
        <taxon>Euteleostomi</taxon>
        <taxon>Actinopterygii</taxon>
        <taxon>Neopterygii</taxon>
        <taxon>Teleostei</taxon>
        <taxon>Ostariophysi</taxon>
        <taxon>Cypriniformes</taxon>
        <taxon>Cyprinidae</taxon>
        <taxon>Cyprininae</taxon>
        <taxon>Cyprinus</taxon>
    </lineage>
</organism>
<dbReference type="InterPro" id="IPR043129">
    <property type="entry name" value="ATPase_NBD"/>
</dbReference>
<dbReference type="PANTHER" id="PTHR45639:SF6">
    <property type="entry name" value="HEAT SHOCK 70 KDA PROTEIN 4"/>
    <property type="match status" value="1"/>
</dbReference>